<keyword evidence="5 8" id="KW-0648">Protein biosynthesis</keyword>
<comment type="caution">
    <text evidence="10">The sequence shown here is derived from an EMBL/GenBank/DDBJ whole genome shotgun (WGS) entry which is preliminary data.</text>
</comment>
<comment type="subcellular location">
    <subcellularLocation>
        <location evidence="8">Cytoplasm</location>
    </subcellularLocation>
</comment>
<evidence type="ECO:0000256" key="1">
    <source>
        <dbReference type="ARBA" id="ARBA00001933"/>
    </source>
</evidence>
<dbReference type="HAMAP" id="MF_00423">
    <property type="entry name" value="SelA"/>
    <property type="match status" value="1"/>
</dbReference>
<dbReference type="Pfam" id="PF03841">
    <property type="entry name" value="SelA"/>
    <property type="match status" value="1"/>
</dbReference>
<sequence>MYNLNEYLRKFPKIQLILQDSDVLKLIGKYSYNAVKNKLDEILSEEKEKIKINLQKNKIPDDNIFEIKHFLLLLQEYFDNFSFSLRRVINGTGVVIHTNLGRSILPKAAVENVSKIASSYSNLEFNLEEGKRGKRYSHIEILLNKILNCEAALVVNNNAAAVFMALNTFASGIKKEVIVSRGELVEIGGSFRIPDIMKASGAQLIEVGTTNKTKINDYESEINENTALLLKVHHSNFKMTGFVHEVNSKELVEIGVKYDIPVMEDLGSGSFIKLEKFGLPKEPTAQEVVNTGIDIVTFSGDKLLGGPQAGIIAGKKKYVDLIAKNPLNRAFRIDKMTLAALEAVLFEYLDIDNAIKNIPTIHLLSQNISEIKKRGFKLLNKIKKLEHICKTMYNFNINIVEDFSIVGGGAMPDYKLKTYCLSITNKIFETEKLSEIFRSLQIPIVGKIKEDTFLIDLRTVLDIDIDDIINNFKKVSQIVIEAAVKETN</sequence>
<dbReference type="GO" id="GO:0001514">
    <property type="term" value="P:selenocysteine incorporation"/>
    <property type="evidence" value="ECO:0007669"/>
    <property type="project" value="UniProtKB-UniRule"/>
</dbReference>
<comment type="cofactor">
    <cofactor evidence="1 8 9">
        <name>pyridoxal 5'-phosphate</name>
        <dbReference type="ChEBI" id="CHEBI:597326"/>
    </cofactor>
</comment>
<dbReference type="InterPro" id="IPR015424">
    <property type="entry name" value="PyrdxlP-dep_Trfase"/>
</dbReference>
<keyword evidence="2 8" id="KW-0963">Cytoplasm</keyword>
<keyword evidence="3 8" id="KW-0808">Transferase</keyword>
<comment type="catalytic activity">
    <reaction evidence="8">
        <text>L-seryl-tRNA(Sec) + selenophosphate + H(+) = L-selenocysteinyl-tRNA(Sec) + phosphate</text>
        <dbReference type="Rhea" id="RHEA:22728"/>
        <dbReference type="Rhea" id="RHEA-COMP:9742"/>
        <dbReference type="Rhea" id="RHEA-COMP:9743"/>
        <dbReference type="ChEBI" id="CHEBI:15378"/>
        <dbReference type="ChEBI" id="CHEBI:16144"/>
        <dbReference type="ChEBI" id="CHEBI:43474"/>
        <dbReference type="ChEBI" id="CHEBI:78533"/>
        <dbReference type="ChEBI" id="CHEBI:78573"/>
        <dbReference type="EC" id="2.9.1.1"/>
    </reaction>
</comment>
<proteinExistence type="inferred from homology"/>
<keyword evidence="4 8" id="KW-0663">Pyridoxal phosphate</keyword>
<evidence type="ECO:0000256" key="9">
    <source>
        <dbReference type="PIRSR" id="PIRSR618319-50"/>
    </source>
</evidence>
<accession>A0A519BNL7</accession>
<feature type="modified residue" description="N6-(pyridoxal phosphate)lysine" evidence="8 9">
    <location>
        <position position="302"/>
    </location>
</feature>
<dbReference type="EMBL" id="SGBB01000004">
    <property type="protein sequence ID" value="RZD18865.1"/>
    <property type="molecule type" value="Genomic_DNA"/>
</dbReference>
<evidence type="ECO:0000313" key="11">
    <source>
        <dbReference type="Proteomes" id="UP000319296"/>
    </source>
</evidence>
<dbReference type="InterPro" id="IPR015421">
    <property type="entry name" value="PyrdxlP-dep_Trfase_major"/>
</dbReference>
<dbReference type="PANTHER" id="PTHR32328">
    <property type="entry name" value="L-SERYL-TRNA(SEC) SELENIUM TRANSFERASE"/>
    <property type="match status" value="1"/>
</dbReference>
<keyword evidence="6 8" id="KW-0711">Selenium</keyword>
<evidence type="ECO:0000256" key="8">
    <source>
        <dbReference type="HAMAP-Rule" id="MF_00423"/>
    </source>
</evidence>
<evidence type="ECO:0000256" key="7">
    <source>
        <dbReference type="ARBA" id="ARBA00044507"/>
    </source>
</evidence>
<dbReference type="Gene3D" id="3.90.1150.180">
    <property type="match status" value="1"/>
</dbReference>
<dbReference type="Gene3D" id="3.40.640.10">
    <property type="entry name" value="Type I PLP-dependent aspartate aminotransferase-like (Major domain)"/>
    <property type="match status" value="1"/>
</dbReference>
<dbReference type="NCBIfam" id="TIGR00474">
    <property type="entry name" value="selA"/>
    <property type="match status" value="1"/>
</dbReference>
<dbReference type="AlphaFoldDB" id="A0A519BNL7"/>
<evidence type="ECO:0000256" key="5">
    <source>
        <dbReference type="ARBA" id="ARBA00022917"/>
    </source>
</evidence>
<evidence type="ECO:0000256" key="4">
    <source>
        <dbReference type="ARBA" id="ARBA00022898"/>
    </source>
</evidence>
<dbReference type="PANTHER" id="PTHR32328:SF0">
    <property type="entry name" value="L-SERYL-TRNA(SEC) SELENIUM TRANSFERASE"/>
    <property type="match status" value="1"/>
</dbReference>
<name>A0A519BNL7_9DELT</name>
<comment type="function">
    <text evidence="8">Converts seryl-tRNA(Sec) to selenocysteinyl-tRNA(Sec) required for selenoprotein biosynthesis.</text>
</comment>
<dbReference type="GO" id="GO:0004125">
    <property type="term" value="F:L-seryl-tRNA(Sec) selenium transferase activity"/>
    <property type="evidence" value="ECO:0007669"/>
    <property type="project" value="UniProtKB-UniRule"/>
</dbReference>
<dbReference type="InterPro" id="IPR004534">
    <property type="entry name" value="SelA_trans"/>
</dbReference>
<comment type="similarity">
    <text evidence="7 8">Belongs to the SelA family.</text>
</comment>
<dbReference type="GO" id="GO:0001717">
    <property type="term" value="P:conversion of seryl-tRNAsec to selenocys-tRNAsec"/>
    <property type="evidence" value="ECO:0007669"/>
    <property type="project" value="UniProtKB-UniRule"/>
</dbReference>
<organism evidence="10 11">
    <name type="scientific">Candidatus Acididesulfobacter diazotrophicus</name>
    <dbReference type="NCBI Taxonomy" id="2597226"/>
    <lineage>
        <taxon>Bacteria</taxon>
        <taxon>Deltaproteobacteria</taxon>
        <taxon>Candidatus Acidulodesulfobacterales</taxon>
        <taxon>Candidatus Acididesulfobacter</taxon>
    </lineage>
</organism>
<evidence type="ECO:0000256" key="6">
    <source>
        <dbReference type="ARBA" id="ARBA00023266"/>
    </source>
</evidence>
<protein>
    <recommendedName>
        <fullName evidence="8">L-seryl-tRNA(Sec) selenium transferase</fullName>
        <ecNumber evidence="8">2.9.1.1</ecNumber>
    </recommendedName>
    <alternativeName>
        <fullName evidence="8">Selenocysteine synthase</fullName>
        <shortName evidence="8">Sec synthase</shortName>
    </alternativeName>
    <alternativeName>
        <fullName evidence="8">Selenocysteinyl-tRNA(Sec) synthase</fullName>
    </alternativeName>
</protein>
<evidence type="ECO:0000256" key="3">
    <source>
        <dbReference type="ARBA" id="ARBA00022679"/>
    </source>
</evidence>
<dbReference type="Proteomes" id="UP000319296">
    <property type="component" value="Unassembled WGS sequence"/>
</dbReference>
<dbReference type="InterPro" id="IPR018319">
    <property type="entry name" value="SelA-like"/>
</dbReference>
<evidence type="ECO:0000256" key="2">
    <source>
        <dbReference type="ARBA" id="ARBA00022490"/>
    </source>
</evidence>
<dbReference type="UniPathway" id="UPA00906">
    <property type="reaction ID" value="UER00896"/>
</dbReference>
<dbReference type="GO" id="GO:0005737">
    <property type="term" value="C:cytoplasm"/>
    <property type="evidence" value="ECO:0007669"/>
    <property type="project" value="UniProtKB-SubCell"/>
</dbReference>
<gene>
    <name evidence="8" type="primary">selA</name>
    <name evidence="10" type="ORF">EVG15_03365</name>
</gene>
<dbReference type="EC" id="2.9.1.1" evidence="8"/>
<comment type="pathway">
    <text evidence="8">Aminoacyl-tRNA biosynthesis; selenocysteinyl-tRNA(Sec) biosynthesis; selenocysteinyl-tRNA(Sec) from L-seryl-tRNA(Sec) (bacterial route): step 1/1.</text>
</comment>
<dbReference type="SUPFAM" id="SSF53383">
    <property type="entry name" value="PLP-dependent transferases"/>
    <property type="match status" value="1"/>
</dbReference>
<reference evidence="10 11" key="1">
    <citation type="journal article" date="2019" name="ISME J.">
        <title>Insights into ecological role of a new deltaproteobacterial order Candidatus Acidulodesulfobacterales by metagenomics and metatranscriptomics.</title>
        <authorList>
            <person name="Tan S."/>
            <person name="Liu J."/>
            <person name="Fang Y."/>
            <person name="Hedlund B.P."/>
            <person name="Lian Z.H."/>
            <person name="Huang L.Y."/>
            <person name="Li J.T."/>
            <person name="Huang L.N."/>
            <person name="Li W.J."/>
            <person name="Jiang H.C."/>
            <person name="Dong H.L."/>
            <person name="Shu W.S."/>
        </authorList>
    </citation>
    <scope>NUCLEOTIDE SEQUENCE [LARGE SCALE GENOMIC DNA]</scope>
    <source>
        <strain evidence="10">AP1</strain>
    </source>
</reference>
<evidence type="ECO:0000313" key="10">
    <source>
        <dbReference type="EMBL" id="RZD18865.1"/>
    </source>
</evidence>